<dbReference type="SUPFAM" id="SSF51679">
    <property type="entry name" value="Bacterial luciferase-like"/>
    <property type="match status" value="1"/>
</dbReference>
<evidence type="ECO:0000313" key="4">
    <source>
        <dbReference type="EMBL" id="MEN5377267.1"/>
    </source>
</evidence>
<proteinExistence type="predicted"/>
<keyword evidence="2" id="KW-0503">Monooxygenase</keyword>
<evidence type="ECO:0000313" key="5">
    <source>
        <dbReference type="Proteomes" id="UP001409291"/>
    </source>
</evidence>
<feature type="domain" description="Luciferase-like" evidence="3">
    <location>
        <begin position="14"/>
        <end position="303"/>
    </location>
</feature>
<gene>
    <name evidence="4" type="ORF">ABE541_08360</name>
</gene>
<dbReference type="NCBIfam" id="TIGR03858">
    <property type="entry name" value="LLM_2I7G"/>
    <property type="match status" value="1"/>
</dbReference>
<accession>A0ABV0BRP5</accession>
<dbReference type="InterPro" id="IPR036661">
    <property type="entry name" value="Luciferase-like_sf"/>
</dbReference>
<dbReference type="InterPro" id="IPR022290">
    <property type="entry name" value="LLM_Atu2307-like"/>
</dbReference>
<dbReference type="InterPro" id="IPR011251">
    <property type="entry name" value="Luciferase-like_dom"/>
</dbReference>
<protein>
    <submittedName>
        <fullName evidence="4">LLM class flavin-dependent oxidoreductase</fullName>
        <ecNumber evidence="4">1.-.-.-</ecNumber>
    </submittedName>
</protein>
<evidence type="ECO:0000256" key="1">
    <source>
        <dbReference type="ARBA" id="ARBA00023002"/>
    </source>
</evidence>
<keyword evidence="5" id="KW-1185">Reference proteome</keyword>
<dbReference type="Proteomes" id="UP001409291">
    <property type="component" value="Unassembled WGS sequence"/>
</dbReference>
<dbReference type="EC" id="1.-.-.-" evidence="4"/>
<dbReference type="PANTHER" id="PTHR30137">
    <property type="entry name" value="LUCIFERASE-LIKE MONOOXYGENASE"/>
    <property type="match status" value="1"/>
</dbReference>
<dbReference type="GO" id="GO:0016491">
    <property type="term" value="F:oxidoreductase activity"/>
    <property type="evidence" value="ECO:0007669"/>
    <property type="project" value="UniProtKB-KW"/>
</dbReference>
<evidence type="ECO:0000259" key="3">
    <source>
        <dbReference type="Pfam" id="PF00296"/>
    </source>
</evidence>
<dbReference type="Gene3D" id="3.20.20.30">
    <property type="entry name" value="Luciferase-like domain"/>
    <property type="match status" value="1"/>
</dbReference>
<comment type="caution">
    <text evidence="4">The sequence shown here is derived from an EMBL/GenBank/DDBJ whole genome shotgun (WGS) entry which is preliminary data.</text>
</comment>
<dbReference type="RefSeq" id="WP_346581101.1">
    <property type="nucleotide sequence ID" value="NZ_JBDJLH010000004.1"/>
</dbReference>
<organism evidence="4 5">
    <name type="scientific">Sphingobacterium kitahiroshimense</name>
    <dbReference type="NCBI Taxonomy" id="470446"/>
    <lineage>
        <taxon>Bacteria</taxon>
        <taxon>Pseudomonadati</taxon>
        <taxon>Bacteroidota</taxon>
        <taxon>Sphingobacteriia</taxon>
        <taxon>Sphingobacteriales</taxon>
        <taxon>Sphingobacteriaceae</taxon>
        <taxon>Sphingobacterium</taxon>
    </lineage>
</organism>
<reference evidence="4 5" key="1">
    <citation type="submission" date="2024-04" db="EMBL/GenBank/DDBJ databases">
        <title>WGS of bacteria from Torrens River.</title>
        <authorList>
            <person name="Wyrsch E.R."/>
            <person name="Drigo B."/>
        </authorList>
    </citation>
    <scope>NUCLEOTIDE SEQUENCE [LARGE SCALE GENOMIC DNA]</scope>
    <source>
        <strain evidence="4 5">TWI391</strain>
    </source>
</reference>
<dbReference type="Pfam" id="PF00296">
    <property type="entry name" value="Bac_luciferase"/>
    <property type="match status" value="1"/>
</dbReference>
<dbReference type="InterPro" id="IPR050766">
    <property type="entry name" value="Bact_Lucif_Oxidored"/>
</dbReference>
<name>A0ABV0BRP5_9SPHI</name>
<dbReference type="EMBL" id="JBDJNQ010000003">
    <property type="protein sequence ID" value="MEN5377267.1"/>
    <property type="molecule type" value="Genomic_DNA"/>
</dbReference>
<evidence type="ECO:0000256" key="2">
    <source>
        <dbReference type="ARBA" id="ARBA00023033"/>
    </source>
</evidence>
<dbReference type="PANTHER" id="PTHR30137:SF8">
    <property type="entry name" value="BLR5498 PROTEIN"/>
    <property type="match status" value="1"/>
</dbReference>
<keyword evidence="1 4" id="KW-0560">Oxidoreductase</keyword>
<sequence>MELGIGMFGDLHIDPKTGQIQSSQEKLHQIIEQIKLMDEVGLDFFGMGEHHRPDYAVSAPEIILAAAASVTKNIKLGSAVSVLSSADPVKLFQDFATVDVLSNGRAEIMAGRGSFIESFPLFGYNLNDYGALFEEKLDLLVKLNNQDTINWTGKFRPTLVNQQIFPRPVQSKLPIWVAVGGTTSSVIRAGKLGLPVMFAIIGGTYEAFKPLVEMYQQAYADNGHDMANFQVGVHMHALFGDHSQQVADAYYPIYAAQMNRIGGDRGWPPYQRTQYDFGRSSHGHLIIGDADYAVDKILKIQESLGLTRFSAHMDVGAPNHIDMMKAIEVFGTKIAPQVRVALNKG</sequence>